<feature type="compositionally biased region" description="Polar residues" evidence="2">
    <location>
        <begin position="485"/>
        <end position="499"/>
    </location>
</feature>
<feature type="region of interest" description="Disordered" evidence="2">
    <location>
        <begin position="337"/>
        <end position="356"/>
    </location>
</feature>
<dbReference type="GeneID" id="8443741"/>
<keyword evidence="4" id="KW-1185">Reference proteome</keyword>
<accession>C4JLA0</accession>
<dbReference type="EMBL" id="CH476616">
    <property type="protein sequence ID" value="EEP78762.1"/>
    <property type="molecule type" value="Genomic_DNA"/>
</dbReference>
<dbReference type="AlphaFoldDB" id="C4JLA0"/>
<feature type="compositionally biased region" description="Low complexity" evidence="2">
    <location>
        <begin position="418"/>
        <end position="428"/>
    </location>
</feature>
<dbReference type="Proteomes" id="UP000002058">
    <property type="component" value="Unassembled WGS sequence"/>
</dbReference>
<dbReference type="OrthoDB" id="5226996at2759"/>
<keyword evidence="1" id="KW-0175">Coiled coil</keyword>
<sequence length="609" mass="67991">MARGRKLDGANRQPDAAWDKCASRQLKKSLRQSIGEEGGDLPRSSSKRKLFIPEDDDLSCVSHSEISHEDSYFEDTDCTPVPDKETPPKRLKSNDWPLSNNNSVLIENQAVSNNVQPSLRSKRGQSASRTRWPSAISPGRRSRFREGSMRDRASVQPPPEFTGENEENLPSYLSEEALNDAYLRKSPHRSFYQLHAQTASHLPSPTVHTEPAYAREPGFVRFGKKFASAFNFSGVLHNVSEIWRGPQDASKSSSREVSVDRKLRAEKAYADLKAAGYPGTNKLVYTGRAGTASPVKFGNDGEGMMRISNVNKDLPPPPAEFGLLTTSTIRPTRSFASISPSKKQASVDSVSKRLPKQSSMKDLLKTEKLRERLTRKVSKLEEEWEKAQRELRALSSDREFHFTSPRVSPVRNKRAFAPSRLPSLPSERLLQDQAKPPREDDQAQAMYTTQCQSGRASVPLNPRRTLRKCPATINSRAANPRGRKMSTSSFSDYVYSQDTESPDEDEVSTGVKRNKLSTPLGSPPTRHQPHRKAKTQRLTPFPAYTHTESISHVSIPATSRGDRGNSSRLRRKPSQAFTATPGENGVPPLPGKLGDSPRRGEFEWPEECF</sequence>
<dbReference type="eggNOG" id="ENOG502SVGI">
    <property type="taxonomic scope" value="Eukaryota"/>
</dbReference>
<protein>
    <recommendedName>
        <fullName evidence="5">Nuclear RNA binding protein</fullName>
    </recommendedName>
</protein>
<dbReference type="HOGENOM" id="CLU_031227_0_0_1"/>
<feature type="compositionally biased region" description="Polar residues" evidence="2">
    <location>
        <begin position="337"/>
        <end position="349"/>
    </location>
</feature>
<dbReference type="OMA" id="VADETWK"/>
<evidence type="ECO:0000313" key="4">
    <source>
        <dbReference type="Proteomes" id="UP000002058"/>
    </source>
</evidence>
<dbReference type="KEGG" id="ure:UREG_03608"/>
<evidence type="ECO:0000313" key="3">
    <source>
        <dbReference type="EMBL" id="EEP78762.1"/>
    </source>
</evidence>
<evidence type="ECO:0000256" key="1">
    <source>
        <dbReference type="SAM" id="Coils"/>
    </source>
</evidence>
<feature type="region of interest" description="Disordered" evidence="2">
    <location>
        <begin position="404"/>
        <end position="609"/>
    </location>
</feature>
<dbReference type="InParanoid" id="C4JLA0"/>
<feature type="compositionally biased region" description="Polar residues" evidence="2">
    <location>
        <begin position="445"/>
        <end position="455"/>
    </location>
</feature>
<organism evidence="3 4">
    <name type="scientific">Uncinocarpus reesii (strain UAMH 1704)</name>
    <dbReference type="NCBI Taxonomy" id="336963"/>
    <lineage>
        <taxon>Eukaryota</taxon>
        <taxon>Fungi</taxon>
        <taxon>Dikarya</taxon>
        <taxon>Ascomycota</taxon>
        <taxon>Pezizomycotina</taxon>
        <taxon>Eurotiomycetes</taxon>
        <taxon>Eurotiomycetidae</taxon>
        <taxon>Onygenales</taxon>
        <taxon>Onygenaceae</taxon>
        <taxon>Uncinocarpus</taxon>
    </lineage>
</organism>
<name>C4JLA0_UNCRE</name>
<reference evidence="4" key="1">
    <citation type="journal article" date="2009" name="Genome Res.">
        <title>Comparative genomic analyses of the human fungal pathogens Coccidioides and their relatives.</title>
        <authorList>
            <person name="Sharpton T.J."/>
            <person name="Stajich J.E."/>
            <person name="Rounsley S.D."/>
            <person name="Gardner M.J."/>
            <person name="Wortman J.R."/>
            <person name="Jordar V.S."/>
            <person name="Maiti R."/>
            <person name="Kodira C.D."/>
            <person name="Neafsey D.E."/>
            <person name="Zeng Q."/>
            <person name="Hung C.-Y."/>
            <person name="McMahan C."/>
            <person name="Muszewska A."/>
            <person name="Grynberg M."/>
            <person name="Mandel M.A."/>
            <person name="Kellner E.M."/>
            <person name="Barker B.M."/>
            <person name="Galgiani J.N."/>
            <person name="Orbach M.J."/>
            <person name="Kirkland T.N."/>
            <person name="Cole G.T."/>
            <person name="Henn M.R."/>
            <person name="Birren B.W."/>
            <person name="Taylor J.W."/>
        </authorList>
    </citation>
    <scope>NUCLEOTIDE SEQUENCE [LARGE SCALE GENOMIC DNA]</scope>
    <source>
        <strain evidence="4">UAMH 1704</strain>
    </source>
</reference>
<evidence type="ECO:0008006" key="5">
    <source>
        <dbReference type="Google" id="ProtNLM"/>
    </source>
</evidence>
<feature type="compositionally biased region" description="Polar residues" evidence="2">
    <location>
        <begin position="96"/>
        <end position="131"/>
    </location>
</feature>
<feature type="coiled-coil region" evidence="1">
    <location>
        <begin position="363"/>
        <end position="397"/>
    </location>
</feature>
<feature type="compositionally biased region" description="Basic and acidic residues" evidence="2">
    <location>
        <begin position="144"/>
        <end position="153"/>
    </location>
</feature>
<feature type="region of interest" description="Disordered" evidence="2">
    <location>
        <begin position="1"/>
        <end position="167"/>
    </location>
</feature>
<dbReference type="VEuPathDB" id="FungiDB:UREG_03608"/>
<gene>
    <name evidence="3" type="ORF">UREG_03608</name>
</gene>
<dbReference type="STRING" id="336963.C4JLA0"/>
<dbReference type="RefSeq" id="XP_002544091.1">
    <property type="nucleotide sequence ID" value="XM_002544045.1"/>
</dbReference>
<evidence type="ECO:0000256" key="2">
    <source>
        <dbReference type="SAM" id="MobiDB-lite"/>
    </source>
</evidence>
<proteinExistence type="predicted"/>